<dbReference type="FunFam" id="3.40.50.720:FF:000084">
    <property type="entry name" value="Short-chain dehydrogenase reductase"/>
    <property type="match status" value="1"/>
</dbReference>
<evidence type="ECO:0000256" key="2">
    <source>
        <dbReference type="ARBA" id="ARBA00023002"/>
    </source>
</evidence>
<dbReference type="Gene3D" id="3.40.50.720">
    <property type="entry name" value="NAD(P)-binding Rossmann-like Domain"/>
    <property type="match status" value="1"/>
</dbReference>
<dbReference type="OrthoDB" id="9810734at2"/>
<dbReference type="PRINTS" id="PR00081">
    <property type="entry name" value="GDHRDH"/>
</dbReference>
<accession>A0A1N7PQC7</accession>
<keyword evidence="6" id="KW-1185">Reference proteome</keyword>
<evidence type="ECO:0000256" key="3">
    <source>
        <dbReference type="RuleBase" id="RU000363"/>
    </source>
</evidence>
<dbReference type="EMBL" id="FTOT01000006">
    <property type="protein sequence ID" value="SIT12796.1"/>
    <property type="molecule type" value="Genomic_DNA"/>
</dbReference>
<dbReference type="AlphaFoldDB" id="A0A1N7PQC7"/>
<feature type="domain" description="Ketoreductase" evidence="4">
    <location>
        <begin position="7"/>
        <end position="189"/>
    </location>
</feature>
<protein>
    <submittedName>
        <fullName evidence="5">NADP-dependent 3-hydroxy acid dehydrogenase YdfG</fullName>
    </submittedName>
</protein>
<proteinExistence type="inferred from homology"/>
<dbReference type="SMART" id="SM00822">
    <property type="entry name" value="PKS_KR"/>
    <property type="match status" value="1"/>
</dbReference>
<dbReference type="InterPro" id="IPR036291">
    <property type="entry name" value="NAD(P)-bd_dom_sf"/>
</dbReference>
<dbReference type="SUPFAM" id="SSF51735">
    <property type="entry name" value="NAD(P)-binding Rossmann-fold domains"/>
    <property type="match status" value="1"/>
</dbReference>
<dbReference type="PROSITE" id="PS00061">
    <property type="entry name" value="ADH_SHORT"/>
    <property type="match status" value="1"/>
</dbReference>
<dbReference type="Pfam" id="PF00106">
    <property type="entry name" value="adh_short"/>
    <property type="match status" value="1"/>
</dbReference>
<dbReference type="GO" id="GO:0016491">
    <property type="term" value="F:oxidoreductase activity"/>
    <property type="evidence" value="ECO:0007669"/>
    <property type="project" value="UniProtKB-KW"/>
</dbReference>
<gene>
    <name evidence="5" type="ORF">SAMN05421774_10644</name>
</gene>
<dbReference type="PANTHER" id="PTHR43669">
    <property type="entry name" value="5-KETO-D-GLUCONATE 5-REDUCTASE"/>
    <property type="match status" value="1"/>
</dbReference>
<dbReference type="RefSeq" id="WP_076532462.1">
    <property type="nucleotide sequence ID" value="NZ_BMEH01000006.1"/>
</dbReference>
<organism evidence="5 6">
    <name type="scientific">Gemmobacter megaterium</name>
    <dbReference type="NCBI Taxonomy" id="1086013"/>
    <lineage>
        <taxon>Bacteria</taxon>
        <taxon>Pseudomonadati</taxon>
        <taxon>Pseudomonadota</taxon>
        <taxon>Alphaproteobacteria</taxon>
        <taxon>Rhodobacterales</taxon>
        <taxon>Paracoccaceae</taxon>
        <taxon>Gemmobacter</taxon>
    </lineage>
</organism>
<dbReference type="InterPro" id="IPR002347">
    <property type="entry name" value="SDR_fam"/>
</dbReference>
<sequence length="251" mass="25654">MTDLTGKLVAITGAARGIGAAAARAFVAKGARVALISRDEARLKVQAAELGRAALAVPCDVADAAALKAALTQAEEAMGPLEVLINNAGVIDPIAHIADADPKAFARAVAVNLNGVFNGMHAALPGMIERGRGTILTIGSGAAHNPQEGWAAYCSSKAGAFMLTRAAHLEAGAAGVRVISLSPGTVATDMQAAIRTSGVNPVSQLDWSVHIPPEWPAQALVWMCGPGGDAYLGQEVSLRDEDVRRAVGVIQ</sequence>
<dbReference type="PRINTS" id="PR00080">
    <property type="entry name" value="SDRFAMILY"/>
</dbReference>
<evidence type="ECO:0000313" key="5">
    <source>
        <dbReference type="EMBL" id="SIT12796.1"/>
    </source>
</evidence>
<reference evidence="5 6" key="1">
    <citation type="submission" date="2017-01" db="EMBL/GenBank/DDBJ databases">
        <authorList>
            <person name="Mah S.A."/>
            <person name="Swanson W.J."/>
            <person name="Moy G.W."/>
            <person name="Vacquier V.D."/>
        </authorList>
    </citation>
    <scope>NUCLEOTIDE SEQUENCE [LARGE SCALE GENOMIC DNA]</scope>
    <source>
        <strain evidence="5 6">DSM 26375</strain>
    </source>
</reference>
<name>A0A1N7PQC7_9RHOB</name>
<dbReference type="CDD" id="cd05233">
    <property type="entry name" value="SDR_c"/>
    <property type="match status" value="1"/>
</dbReference>
<dbReference type="InterPro" id="IPR020904">
    <property type="entry name" value="Sc_DH/Rdtase_CS"/>
</dbReference>
<dbReference type="Proteomes" id="UP000186141">
    <property type="component" value="Unassembled WGS sequence"/>
</dbReference>
<dbReference type="PANTHER" id="PTHR43669:SF3">
    <property type="entry name" value="ALCOHOL DEHYDROGENASE, PUTATIVE (AFU_ORTHOLOGUE AFUA_3G03445)-RELATED"/>
    <property type="match status" value="1"/>
</dbReference>
<evidence type="ECO:0000313" key="6">
    <source>
        <dbReference type="Proteomes" id="UP000186141"/>
    </source>
</evidence>
<dbReference type="InterPro" id="IPR057326">
    <property type="entry name" value="KR_dom"/>
</dbReference>
<dbReference type="STRING" id="1086013.SAMN05421774_10644"/>
<evidence type="ECO:0000256" key="1">
    <source>
        <dbReference type="ARBA" id="ARBA00006484"/>
    </source>
</evidence>
<comment type="similarity">
    <text evidence="1 3">Belongs to the short-chain dehydrogenases/reductases (SDR) family.</text>
</comment>
<keyword evidence="2" id="KW-0560">Oxidoreductase</keyword>
<evidence type="ECO:0000259" key="4">
    <source>
        <dbReference type="SMART" id="SM00822"/>
    </source>
</evidence>